<feature type="binding site" evidence="12">
    <location>
        <position position="559"/>
    </location>
    <ligand>
        <name>Zn(2+)</name>
        <dbReference type="ChEBI" id="CHEBI:29105"/>
        <label>1</label>
    </ligand>
</feature>
<dbReference type="GO" id="GO:0006310">
    <property type="term" value="P:DNA recombination"/>
    <property type="evidence" value="ECO:0007669"/>
    <property type="project" value="InterPro"/>
</dbReference>
<feature type="binding site" evidence="12">
    <location>
        <position position="525"/>
    </location>
    <ligand>
        <name>Zn(2+)</name>
        <dbReference type="ChEBI" id="CHEBI:29105"/>
        <label>2</label>
    </ligand>
</feature>
<feature type="domain" description="Helicase C-terminal" evidence="14">
    <location>
        <begin position="551"/>
        <end position="710"/>
    </location>
</feature>
<evidence type="ECO:0000256" key="8">
    <source>
        <dbReference type="ARBA" id="ARBA00022840"/>
    </source>
</evidence>
<dbReference type="Pfam" id="PF00271">
    <property type="entry name" value="Helicase_C"/>
    <property type="match status" value="1"/>
</dbReference>
<evidence type="ECO:0000256" key="9">
    <source>
        <dbReference type="ARBA" id="ARBA00023125"/>
    </source>
</evidence>
<dbReference type="EC" id="5.6.2.4" evidence="12"/>
<comment type="subunit">
    <text evidence="12">Component of the replication restart primosome.</text>
</comment>
<feature type="domain" description="Helicase ATP-binding" evidence="13">
    <location>
        <begin position="288"/>
        <end position="454"/>
    </location>
</feature>
<evidence type="ECO:0000256" key="10">
    <source>
        <dbReference type="ARBA" id="ARBA00023235"/>
    </source>
</evidence>
<dbReference type="NCBIfam" id="TIGR00595">
    <property type="entry name" value="priA"/>
    <property type="match status" value="1"/>
</dbReference>
<evidence type="ECO:0000256" key="6">
    <source>
        <dbReference type="ARBA" id="ARBA00022806"/>
    </source>
</evidence>
<dbReference type="GO" id="GO:0043138">
    <property type="term" value="F:3'-5' DNA helicase activity"/>
    <property type="evidence" value="ECO:0007669"/>
    <property type="project" value="UniProtKB-EC"/>
</dbReference>
<dbReference type="Pfam" id="PF00270">
    <property type="entry name" value="DEAD"/>
    <property type="match status" value="1"/>
</dbReference>
<gene>
    <name evidence="12 15" type="primary">priA</name>
    <name evidence="15" type="ORF">ERS852551_00208</name>
</gene>
<dbReference type="HAMAP" id="MF_00983">
    <property type="entry name" value="PriA"/>
    <property type="match status" value="1"/>
</dbReference>
<keyword evidence="10 12" id="KW-0413">Isomerase</keyword>
<dbReference type="SMART" id="SM00487">
    <property type="entry name" value="DEXDc"/>
    <property type="match status" value="1"/>
</dbReference>
<dbReference type="GO" id="GO:0005524">
    <property type="term" value="F:ATP binding"/>
    <property type="evidence" value="ECO:0007669"/>
    <property type="project" value="UniProtKB-UniRule"/>
</dbReference>
<comment type="cofactor">
    <cofactor evidence="12">
        <name>Zn(2+)</name>
        <dbReference type="ChEBI" id="CHEBI:29105"/>
    </cofactor>
    <text evidence="12">Binds 2 zinc ions per subunit.</text>
</comment>
<comment type="catalytic activity">
    <reaction evidence="11 12">
        <text>ATP + H2O = ADP + phosphate + H(+)</text>
        <dbReference type="Rhea" id="RHEA:13065"/>
        <dbReference type="ChEBI" id="CHEBI:15377"/>
        <dbReference type="ChEBI" id="CHEBI:15378"/>
        <dbReference type="ChEBI" id="CHEBI:30616"/>
        <dbReference type="ChEBI" id="CHEBI:43474"/>
        <dbReference type="ChEBI" id="CHEBI:456216"/>
        <dbReference type="EC" id="5.6.2.4"/>
    </reaction>
</comment>
<evidence type="ECO:0000256" key="7">
    <source>
        <dbReference type="ARBA" id="ARBA00022833"/>
    </source>
</evidence>
<evidence type="ECO:0000313" key="15">
    <source>
        <dbReference type="EMBL" id="CUP24462.1"/>
    </source>
</evidence>
<dbReference type="Pfam" id="PF17764">
    <property type="entry name" value="PriA_3primeBD"/>
    <property type="match status" value="1"/>
</dbReference>
<dbReference type="CDD" id="cd18804">
    <property type="entry name" value="SF2_C_priA"/>
    <property type="match status" value="1"/>
</dbReference>
<evidence type="ECO:0000259" key="13">
    <source>
        <dbReference type="PROSITE" id="PS51192"/>
    </source>
</evidence>
<dbReference type="OrthoDB" id="9759544at2"/>
<comment type="similarity">
    <text evidence="12">Belongs to the helicase family. PriA subfamily.</text>
</comment>
<dbReference type="PROSITE" id="PS51194">
    <property type="entry name" value="HELICASE_CTER"/>
    <property type="match status" value="1"/>
</dbReference>
<dbReference type="InterPro" id="IPR042115">
    <property type="entry name" value="PriA_3primeBD_sf"/>
</dbReference>
<dbReference type="PROSITE" id="PS51192">
    <property type="entry name" value="HELICASE_ATP_BIND_1"/>
    <property type="match status" value="1"/>
</dbReference>
<dbReference type="Pfam" id="PF18319">
    <property type="entry name" value="Zn_ribbon_PriA"/>
    <property type="match status" value="1"/>
</dbReference>
<dbReference type="GO" id="GO:0006269">
    <property type="term" value="P:DNA replication, synthesis of primer"/>
    <property type="evidence" value="ECO:0007669"/>
    <property type="project" value="UniProtKB-KW"/>
</dbReference>
<evidence type="ECO:0000256" key="11">
    <source>
        <dbReference type="ARBA" id="ARBA00048988"/>
    </source>
</evidence>
<dbReference type="GO" id="GO:0006302">
    <property type="term" value="P:double-strand break repair"/>
    <property type="evidence" value="ECO:0007669"/>
    <property type="project" value="InterPro"/>
</dbReference>
<feature type="binding site" evidence="12">
    <location>
        <position position="556"/>
    </location>
    <ligand>
        <name>Zn(2+)</name>
        <dbReference type="ChEBI" id="CHEBI:29105"/>
        <label>1</label>
    </ligand>
</feature>
<dbReference type="GO" id="GO:0016887">
    <property type="term" value="F:ATP hydrolysis activity"/>
    <property type="evidence" value="ECO:0007669"/>
    <property type="project" value="RHEA"/>
</dbReference>
<dbReference type="AlphaFoldDB" id="A0A174LJR9"/>
<dbReference type="PANTHER" id="PTHR30580:SF0">
    <property type="entry name" value="PRIMOSOMAL PROTEIN N"/>
    <property type="match status" value="1"/>
</dbReference>
<proteinExistence type="inferred from homology"/>
<dbReference type="InterPro" id="IPR041236">
    <property type="entry name" value="PriA_C"/>
</dbReference>
<evidence type="ECO:0000313" key="16">
    <source>
        <dbReference type="Proteomes" id="UP000095765"/>
    </source>
</evidence>
<feature type="binding site" evidence="12">
    <location>
        <position position="516"/>
    </location>
    <ligand>
        <name>Zn(2+)</name>
        <dbReference type="ChEBI" id="CHEBI:29105"/>
        <label>1</label>
    </ligand>
</feature>
<feature type="binding site" evidence="12">
    <location>
        <position position="528"/>
    </location>
    <ligand>
        <name>Zn(2+)</name>
        <dbReference type="ChEBI" id="CHEBI:29105"/>
        <label>2</label>
    </ligand>
</feature>
<dbReference type="GO" id="GO:0003677">
    <property type="term" value="F:DNA binding"/>
    <property type="evidence" value="ECO:0007669"/>
    <property type="project" value="UniProtKB-UniRule"/>
</dbReference>
<dbReference type="InterPro" id="IPR040498">
    <property type="entry name" value="PriA_CRR"/>
</dbReference>
<dbReference type="GO" id="GO:0008270">
    <property type="term" value="F:zinc ion binding"/>
    <property type="evidence" value="ECO:0007669"/>
    <property type="project" value="UniProtKB-UniRule"/>
</dbReference>
<keyword evidence="8 12" id="KW-0067">ATP-binding</keyword>
<dbReference type="InterPro" id="IPR001650">
    <property type="entry name" value="Helicase_C-like"/>
</dbReference>
<dbReference type="Gene3D" id="3.40.1440.60">
    <property type="entry name" value="PriA, 3(prime) DNA-binding domain"/>
    <property type="match status" value="1"/>
</dbReference>
<dbReference type="GO" id="GO:0006270">
    <property type="term" value="P:DNA replication initiation"/>
    <property type="evidence" value="ECO:0007669"/>
    <property type="project" value="TreeGrafter"/>
</dbReference>
<keyword evidence="5 12" id="KW-0378">Hydrolase</keyword>
<keyword evidence="7 12" id="KW-0862">Zinc</keyword>
<comment type="function">
    <text evidence="12">Initiates the restart of stalled replication forks, which reloads the replicative helicase on sites other than the origin of replication. Recognizes and binds to abandoned replication forks and remodels them to uncover a helicase loading site. Promotes assembly of the primosome at these replication forks.</text>
</comment>
<evidence type="ECO:0000256" key="12">
    <source>
        <dbReference type="HAMAP-Rule" id="MF_00983"/>
    </source>
</evidence>
<name>A0A174LJR9_9FIRM</name>
<dbReference type="Pfam" id="PF18074">
    <property type="entry name" value="PriA_C"/>
    <property type="match status" value="1"/>
</dbReference>
<evidence type="ECO:0000256" key="4">
    <source>
        <dbReference type="ARBA" id="ARBA00022741"/>
    </source>
</evidence>
<protein>
    <recommendedName>
        <fullName evidence="12">Replication restart protein PriA</fullName>
    </recommendedName>
    <alternativeName>
        <fullName evidence="12">ATP-dependent DNA helicase PriA</fullName>
        <ecNumber evidence="12">5.6.2.4</ecNumber>
    </alternativeName>
    <alternativeName>
        <fullName evidence="12">DNA 3'-5' helicase PriA</fullName>
    </alternativeName>
</protein>
<evidence type="ECO:0000256" key="3">
    <source>
        <dbReference type="ARBA" id="ARBA00022723"/>
    </source>
</evidence>
<dbReference type="FunFam" id="3.40.50.300:FF:000489">
    <property type="entry name" value="Primosome assembly protein PriA"/>
    <property type="match status" value="1"/>
</dbReference>
<sequence>MARVARVAVENAALSFDKIYTYLIPDGMDARPGCRVTAPFGAGNRTRFGIVMETADGPAPQRAKTLASLVDEKPLLDAEMLALARWLRETTFCTYFDAVRALLPPGAGVRLQYQYLLPRGAVLPGGADGDRRRVFEYLKGRGRPVREETLCAALALAPDAPVLRDLCEEGLLIKSQLVRQRVLDGKLVMVRLANGIETLSDVTVKITARQKAVVELLLQAGQASLKEVCYFAAAGKSVVDRLEKAGVVQYYTREVYRSPYAAGPARDTAAGIELSDEQRAACDALCGLADSGKPQTALLYGVTGSGKTEVFLRAIRHVLASGRGVIVMVPEISLTPQTVDRFRRHFGSRVAVLHSGLSMTERLDEWKRIRDGGAQIVVGTRSAVFAPVRDLGLIVMDEEQESTYKSEQSPRYHARDVARRRAAWHNCLLLLASATPCTESFWHARRGDYTLLTLRARYGAARLPDVTIVDMNLQEPDARSASLSPQLIGELGENLARGEQSILLLNRRGYNTLVKCAVCQTVAECPNCSVALTYHSANGHLMCHYCGYTARADAVCPSCGSRFRRFSGAGTQKVEQELGELFPDARVLRMDMDTTMARFSHEKHFADFSAGKYDIIIGTQMVAKGLDFPNVTLVGVLSADSALYAQDYRSFERAFSLFTQVVGRSGRAQKAGRAFIQTFTPENPVIALAAAQDYDSFYEEEIESRRLHLYPPFCDMAGIGFSGQRGGETRAAARRFLQELTALAQSEYADLPLRVLGPCESQILKIAGRYRWRMAVKCRWNARTRELLWRTVQKYLAVREYHSVALSIDPRFESAL</sequence>
<keyword evidence="1 12" id="KW-0639">Primosome</keyword>
<dbReference type="CDD" id="cd17929">
    <property type="entry name" value="DEXHc_priA"/>
    <property type="match status" value="1"/>
</dbReference>
<dbReference type="SUPFAM" id="SSF52540">
    <property type="entry name" value="P-loop containing nucleoside triphosphate hydrolases"/>
    <property type="match status" value="2"/>
</dbReference>
<dbReference type="InterPro" id="IPR011545">
    <property type="entry name" value="DEAD/DEAH_box_helicase_dom"/>
</dbReference>
<keyword evidence="4 12" id="KW-0547">Nucleotide-binding</keyword>
<feature type="binding site" evidence="12">
    <location>
        <position position="543"/>
    </location>
    <ligand>
        <name>Zn(2+)</name>
        <dbReference type="ChEBI" id="CHEBI:29105"/>
        <label>2</label>
    </ligand>
</feature>
<organism evidence="15 16">
    <name type="scientific">Anaerotruncus colihominis</name>
    <dbReference type="NCBI Taxonomy" id="169435"/>
    <lineage>
        <taxon>Bacteria</taxon>
        <taxon>Bacillati</taxon>
        <taxon>Bacillota</taxon>
        <taxon>Clostridia</taxon>
        <taxon>Eubacteriales</taxon>
        <taxon>Oscillospiraceae</taxon>
        <taxon>Anaerotruncus</taxon>
    </lineage>
</organism>
<evidence type="ECO:0000256" key="1">
    <source>
        <dbReference type="ARBA" id="ARBA00022515"/>
    </source>
</evidence>
<evidence type="ECO:0000256" key="2">
    <source>
        <dbReference type="ARBA" id="ARBA00022705"/>
    </source>
</evidence>
<dbReference type="GO" id="GO:1990077">
    <property type="term" value="C:primosome complex"/>
    <property type="evidence" value="ECO:0007669"/>
    <property type="project" value="UniProtKB-UniRule"/>
</dbReference>
<dbReference type="Gene3D" id="3.40.50.300">
    <property type="entry name" value="P-loop containing nucleotide triphosphate hydrolases"/>
    <property type="match status" value="2"/>
</dbReference>
<evidence type="ECO:0000256" key="5">
    <source>
        <dbReference type="ARBA" id="ARBA00022801"/>
    </source>
</evidence>
<keyword evidence="3 12" id="KW-0479">Metal-binding</keyword>
<dbReference type="RefSeq" id="WP_055243760.1">
    <property type="nucleotide sequence ID" value="NZ_CABIWA010000002.1"/>
</dbReference>
<dbReference type="EMBL" id="CZBE01000001">
    <property type="protein sequence ID" value="CUP24462.1"/>
    <property type="molecule type" value="Genomic_DNA"/>
</dbReference>
<accession>A0A174LJR9</accession>
<reference evidence="15 16" key="1">
    <citation type="submission" date="2015-09" db="EMBL/GenBank/DDBJ databases">
        <authorList>
            <consortium name="Pathogen Informatics"/>
        </authorList>
    </citation>
    <scope>NUCLEOTIDE SEQUENCE [LARGE SCALE GENOMIC DNA]</scope>
    <source>
        <strain evidence="15 16">2789STDY5834939</strain>
    </source>
</reference>
<keyword evidence="6 12" id="KW-0347">Helicase</keyword>
<dbReference type="InterPro" id="IPR005259">
    <property type="entry name" value="PriA"/>
</dbReference>
<keyword evidence="2 12" id="KW-0235">DNA replication</keyword>
<keyword evidence="9 12" id="KW-0238">DNA-binding</keyword>
<dbReference type="InterPro" id="IPR014001">
    <property type="entry name" value="Helicase_ATP-bd"/>
</dbReference>
<dbReference type="Proteomes" id="UP000095765">
    <property type="component" value="Unassembled WGS sequence"/>
</dbReference>
<dbReference type="InterPro" id="IPR041222">
    <property type="entry name" value="PriA_3primeBD"/>
</dbReference>
<feature type="binding site" evidence="12">
    <location>
        <position position="546"/>
    </location>
    <ligand>
        <name>Zn(2+)</name>
        <dbReference type="ChEBI" id="CHEBI:29105"/>
        <label>2</label>
    </ligand>
</feature>
<dbReference type="PANTHER" id="PTHR30580">
    <property type="entry name" value="PRIMOSOMAL PROTEIN N"/>
    <property type="match status" value="1"/>
</dbReference>
<comment type="catalytic activity">
    <reaction evidence="12">
        <text>Couples ATP hydrolysis with the unwinding of duplex DNA by translocating in the 3'-5' direction.</text>
        <dbReference type="EC" id="5.6.2.4"/>
    </reaction>
</comment>
<dbReference type="SMART" id="SM00490">
    <property type="entry name" value="HELICc"/>
    <property type="match status" value="1"/>
</dbReference>
<dbReference type="InterPro" id="IPR027417">
    <property type="entry name" value="P-loop_NTPase"/>
</dbReference>
<evidence type="ECO:0000259" key="14">
    <source>
        <dbReference type="PROSITE" id="PS51194"/>
    </source>
</evidence>
<feature type="binding site" evidence="12">
    <location>
        <position position="519"/>
    </location>
    <ligand>
        <name>Zn(2+)</name>
        <dbReference type="ChEBI" id="CHEBI:29105"/>
        <label>1</label>
    </ligand>
</feature>